<gene>
    <name evidence="3" type="ORF">FAZ15_04615</name>
</gene>
<evidence type="ECO:0000259" key="2">
    <source>
        <dbReference type="PROSITE" id="PS50213"/>
    </source>
</evidence>
<dbReference type="InterPro" id="IPR050904">
    <property type="entry name" value="Adhesion/Biosynth-related"/>
</dbReference>
<evidence type="ECO:0000313" key="4">
    <source>
        <dbReference type="Proteomes" id="UP000306808"/>
    </source>
</evidence>
<dbReference type="PROSITE" id="PS50213">
    <property type="entry name" value="FAS1"/>
    <property type="match status" value="3"/>
</dbReference>
<feature type="chain" id="PRO_5020517743" description="FAS1 domain-containing protein" evidence="1">
    <location>
        <begin position="26"/>
        <end position="744"/>
    </location>
</feature>
<comment type="caution">
    <text evidence="3">The sequence shown here is derived from an EMBL/GenBank/DDBJ whole genome shotgun (WGS) entry which is preliminary data.</text>
</comment>
<dbReference type="Proteomes" id="UP000306808">
    <property type="component" value="Unassembled WGS sequence"/>
</dbReference>
<protein>
    <recommendedName>
        <fullName evidence="2">FAS1 domain-containing protein</fullName>
    </recommendedName>
</protein>
<feature type="domain" description="FAS1" evidence="2">
    <location>
        <begin position="419"/>
        <end position="575"/>
    </location>
</feature>
<accession>A0A4U0P3D5</accession>
<sequence length="744" mass="85025">MFMLFNKYSLCWLLLFLTISSCRKAAFDEFYGRPDWLESAIYSKLQEEGRFSMILKLIDKAGYQETLNQAGYWTFFAPNDEAVKRFLTEQGIADIEAISVEMAEKIVRNALVYNAFKTDRISDYQSNLGWVEGMAFRRRTAYYDGFRKEVVKINGVEQELVVAASNRNNMTVSFGTPYYVDGDNNNKYVTYFHSKYAALNNLTASDYTFFHPNVNWTDFNFMGSKVVKANIIAENGIIHEVDAVNLPQLSLDQYITQNDDYSFFRDSILNPYFVTYQPNAAASKTYEYRTGQTAQVYIKTYDPMLAFSPNNENYLKMEDNDGQMDAYTLFIPKNDVLIPWVRNVLLEHYKTLGNVPKTVLADFVNTLFWQSAVWPSQFAEKTNIHEEPARFQLSDISDKKILSNGFLYGTSKMQESDLFNTVYRHIVLDPAYSLMLNLLNKEYRRLIINPDKEFTVFLFSDRLLSQLGYLYDDRISSWTWRDRNGNVQGHSVAEPRLQRILYSHIVETPNNELGNIANTSGFIQAGDNSIPGEYIKWSNGKLYAAGNELLNQPVQIVGSAKFGNNGRIYYVDNLLEFSGESSGQAIQRIVSQNPELGRFRDYLINSTLYVAADLTIKGVSSGSSYTFLMPNNDAVQQAIDDGLLPANPLTADLAERVKVERFILYHMLSNVNLAPDGNREILSAITMMKDENDQSQIVGINNAPQNLRIVDKKGRSISVVNNTDLYISNRIVLHELNGYLNYNE</sequence>
<dbReference type="InterPro" id="IPR000782">
    <property type="entry name" value="FAS1_domain"/>
</dbReference>
<dbReference type="PANTHER" id="PTHR10900:SF77">
    <property type="entry name" value="FI19380P1"/>
    <property type="match status" value="1"/>
</dbReference>
<evidence type="ECO:0000256" key="1">
    <source>
        <dbReference type="SAM" id="SignalP"/>
    </source>
</evidence>
<feature type="domain" description="FAS1" evidence="2">
    <location>
        <begin position="583"/>
        <end position="744"/>
    </location>
</feature>
<reference evidence="3 4" key="1">
    <citation type="submission" date="2019-04" db="EMBL/GenBank/DDBJ databases">
        <title>Sphingobacterium olei sp. nov., isolated from oil-contaminated soil.</title>
        <authorList>
            <person name="Liu B."/>
        </authorList>
    </citation>
    <scope>NUCLEOTIDE SEQUENCE [LARGE SCALE GENOMIC DNA]</scope>
    <source>
        <strain evidence="3 4">HAL-9</strain>
    </source>
</reference>
<dbReference type="EMBL" id="SUME01000002">
    <property type="protein sequence ID" value="TJZ61805.1"/>
    <property type="molecule type" value="Genomic_DNA"/>
</dbReference>
<dbReference type="AlphaFoldDB" id="A0A4U0P3D5"/>
<feature type="signal peptide" evidence="1">
    <location>
        <begin position="1"/>
        <end position="25"/>
    </location>
</feature>
<dbReference type="Pfam" id="PF02469">
    <property type="entry name" value="Fasciclin"/>
    <property type="match status" value="1"/>
</dbReference>
<proteinExistence type="predicted"/>
<dbReference type="InterPro" id="IPR036378">
    <property type="entry name" value="FAS1_dom_sf"/>
</dbReference>
<dbReference type="SUPFAM" id="SSF82153">
    <property type="entry name" value="FAS1 domain"/>
    <property type="match status" value="2"/>
</dbReference>
<name>A0A4U0P3D5_9SPHI</name>
<keyword evidence="1" id="KW-0732">Signal</keyword>
<dbReference type="PANTHER" id="PTHR10900">
    <property type="entry name" value="PERIOSTIN-RELATED"/>
    <property type="match status" value="1"/>
</dbReference>
<keyword evidence="4" id="KW-1185">Reference proteome</keyword>
<dbReference type="Gene3D" id="2.30.180.10">
    <property type="entry name" value="FAS1 domain"/>
    <property type="match status" value="2"/>
</dbReference>
<evidence type="ECO:0000313" key="3">
    <source>
        <dbReference type="EMBL" id="TJZ61805.1"/>
    </source>
</evidence>
<feature type="domain" description="FAS1" evidence="2">
    <location>
        <begin position="38"/>
        <end position="245"/>
    </location>
</feature>
<dbReference type="PROSITE" id="PS51257">
    <property type="entry name" value="PROKAR_LIPOPROTEIN"/>
    <property type="match status" value="1"/>
</dbReference>
<organism evidence="3 4">
    <name type="scientific">Sphingobacterium olei</name>
    <dbReference type="NCBI Taxonomy" id="2571155"/>
    <lineage>
        <taxon>Bacteria</taxon>
        <taxon>Pseudomonadati</taxon>
        <taxon>Bacteroidota</taxon>
        <taxon>Sphingobacteriia</taxon>
        <taxon>Sphingobacteriales</taxon>
        <taxon>Sphingobacteriaceae</taxon>
        <taxon>Sphingobacterium</taxon>
    </lineage>
</organism>
<dbReference type="OrthoDB" id="659398at2"/>